<dbReference type="PROSITE" id="PS51372">
    <property type="entry name" value="PRD_2"/>
    <property type="match status" value="2"/>
</dbReference>
<gene>
    <name evidence="3" type="ORF">A9Z40_05710</name>
</gene>
<proteinExistence type="predicted"/>
<comment type="caution">
    <text evidence="3">The sequence shown here is derived from an EMBL/GenBank/DDBJ whole genome shotgun (WGS) entry which is preliminary data.</text>
</comment>
<dbReference type="PANTHER" id="PTHR30185">
    <property type="entry name" value="CRYPTIC BETA-GLUCOSIDE BGL OPERON ANTITERMINATOR"/>
    <property type="match status" value="1"/>
</dbReference>
<dbReference type="Pfam" id="PF00874">
    <property type="entry name" value="PRD"/>
    <property type="match status" value="2"/>
</dbReference>
<dbReference type="SMART" id="SM01061">
    <property type="entry name" value="CAT_RBD"/>
    <property type="match status" value="1"/>
</dbReference>
<dbReference type="PANTHER" id="PTHR30185:SF15">
    <property type="entry name" value="CRYPTIC BETA-GLUCOSIDE BGL OPERON ANTITERMINATOR"/>
    <property type="match status" value="1"/>
</dbReference>
<dbReference type="Pfam" id="PF03123">
    <property type="entry name" value="CAT_RBD"/>
    <property type="match status" value="1"/>
</dbReference>
<evidence type="ECO:0000259" key="2">
    <source>
        <dbReference type="PROSITE" id="PS51372"/>
    </source>
</evidence>
<dbReference type="InterPro" id="IPR004341">
    <property type="entry name" value="CAT_RNA-bd_dom"/>
</dbReference>
<dbReference type="EMBL" id="LZEM01000020">
    <property type="protein sequence ID" value="OAZ40175.1"/>
    <property type="molecule type" value="Genomic_DNA"/>
</dbReference>
<dbReference type="SUPFAM" id="SSF50151">
    <property type="entry name" value="SacY-like RNA-binding domain"/>
    <property type="match status" value="1"/>
</dbReference>
<evidence type="ECO:0000256" key="1">
    <source>
        <dbReference type="ARBA" id="ARBA00022737"/>
    </source>
</evidence>
<dbReference type="InterPro" id="IPR050661">
    <property type="entry name" value="BglG_antiterminators"/>
</dbReference>
<dbReference type="InterPro" id="IPR011608">
    <property type="entry name" value="PRD"/>
</dbReference>
<dbReference type="Proteomes" id="UP000093918">
    <property type="component" value="Unassembled WGS sequence"/>
</dbReference>
<protein>
    <recommendedName>
        <fullName evidence="2">PRD domain-containing protein</fullName>
    </recommendedName>
</protein>
<dbReference type="Gene3D" id="1.10.1790.10">
    <property type="entry name" value="PRD domain"/>
    <property type="match status" value="2"/>
</dbReference>
<reference evidence="4" key="1">
    <citation type="submission" date="2016-06" db="EMBL/GenBank/DDBJ databases">
        <title>Genome sequencing of cellulolytic organisms.</title>
        <authorList>
            <person name="Bohra V."/>
            <person name="Dafale N.A."/>
            <person name="Purohit H.J."/>
        </authorList>
    </citation>
    <scope>NUCLEOTIDE SEQUENCE [LARGE SCALE GENOMIC DNA]</scope>
    <source>
        <strain evidence="4">ND21</strain>
    </source>
</reference>
<dbReference type="SUPFAM" id="SSF63520">
    <property type="entry name" value="PTS-regulatory domain, PRD"/>
    <property type="match status" value="2"/>
</dbReference>
<sequence>MLTVHKVLNNNVILCADEHGQEYVATGRGIAFLLPVGGVVDPSKVHRLFVSTDSEHGVRLASRIAALPPADVELAIVVAEAAGGEFGAHIVDRLVVPLADHLGAALQRQRAGIGIDYPLQWETRAFHPRQVEFGRRAVDIVEEQTGERLPDIEAVPIALHVVNAELGTDSVMDTMDMTGTIASCIALVRGELGLDGAASDHATARFASHLIHLLARQRAGKRPVDELAPFLVPFAAEHPREYACARKVAAEISRAGEPDIDEEEVLLLTLHIVRLALDAKNG</sequence>
<feature type="domain" description="PRD" evidence="2">
    <location>
        <begin position="172"/>
        <end position="282"/>
    </location>
</feature>
<accession>A0ABX2WHM0</accession>
<evidence type="ECO:0000313" key="4">
    <source>
        <dbReference type="Proteomes" id="UP000093918"/>
    </source>
</evidence>
<name>A0ABX2WHM0_9MICO</name>
<keyword evidence="4" id="KW-1185">Reference proteome</keyword>
<dbReference type="InterPro" id="IPR036650">
    <property type="entry name" value="CAT_RNA-bd_dom_sf"/>
</dbReference>
<organism evidence="3 4">
    <name type="scientific">Microbacterium arborescens</name>
    <dbReference type="NCBI Taxonomy" id="33883"/>
    <lineage>
        <taxon>Bacteria</taxon>
        <taxon>Bacillati</taxon>
        <taxon>Actinomycetota</taxon>
        <taxon>Actinomycetes</taxon>
        <taxon>Micrococcales</taxon>
        <taxon>Microbacteriaceae</taxon>
        <taxon>Microbacterium</taxon>
    </lineage>
</organism>
<keyword evidence="1" id="KW-0677">Repeat</keyword>
<dbReference type="RefSeq" id="WP_023952949.1">
    <property type="nucleotide sequence ID" value="NZ_LZEM01000020.1"/>
</dbReference>
<dbReference type="Gene3D" id="2.30.24.10">
    <property type="entry name" value="CAT RNA-binding domain"/>
    <property type="match status" value="1"/>
</dbReference>
<dbReference type="InterPro" id="IPR036634">
    <property type="entry name" value="PRD_sf"/>
</dbReference>
<evidence type="ECO:0000313" key="3">
    <source>
        <dbReference type="EMBL" id="OAZ40175.1"/>
    </source>
</evidence>
<feature type="domain" description="PRD" evidence="2">
    <location>
        <begin position="66"/>
        <end position="171"/>
    </location>
</feature>